<gene>
    <name evidence="2" type="ORF">J529_1969</name>
    <name evidence="1" type="ORF">J529_4527</name>
</gene>
<reference evidence="1 3" key="1">
    <citation type="submission" date="2014-02" db="EMBL/GenBank/DDBJ databases">
        <title>Comparative genomics and transcriptomics to identify genetic mechanisms underlying the emergence of carbapenem resistant Acinetobacter baumannii (CRAb).</title>
        <authorList>
            <person name="Harris A.D."/>
            <person name="Johnson K.J."/>
            <person name="George J."/>
            <person name="Shefchek K."/>
            <person name="Daugherty S.C."/>
            <person name="Parankush S."/>
            <person name="Sadzewicz L."/>
            <person name="Tallon L."/>
            <person name="Sengamalay N."/>
            <person name="Hazen T.H."/>
            <person name="Rasko D.A."/>
        </authorList>
    </citation>
    <scope>NUCLEOTIDE SEQUENCE [LARGE SCALE GENOMIC DNA]</scope>
    <source>
        <strain evidence="1 3">99063</strain>
    </source>
</reference>
<evidence type="ECO:0000313" key="3">
    <source>
        <dbReference type="Proteomes" id="UP000020735"/>
    </source>
</evidence>
<proteinExistence type="predicted"/>
<dbReference type="PATRIC" id="fig|1310630.3.peg.1925"/>
<protein>
    <submittedName>
        <fullName evidence="1">Uncharacterized protein</fullName>
    </submittedName>
</protein>
<dbReference type="AlphaFoldDB" id="A0A009RRD7"/>
<name>A0A009RRD7_ACIBA</name>
<dbReference type="EMBL" id="JEXJ01000305">
    <property type="protein sequence ID" value="EXC36573.1"/>
    <property type="molecule type" value="Genomic_DNA"/>
</dbReference>
<sequence>MLFNIFSVLEKIGLNAQKRAIHVQFSNELLNHQVFLQRIEGQHQLNGGLMAELICLSTNAQIALKQFIGVQVAVDQVTDSGQLFRTTGMMQICKNRYFENF</sequence>
<dbReference type="EMBL" id="JEXJ01000026">
    <property type="protein sequence ID" value="EXC51437.1"/>
    <property type="molecule type" value="Genomic_DNA"/>
</dbReference>
<organism evidence="1 3">
    <name type="scientific">Acinetobacter baumannii 99063</name>
    <dbReference type="NCBI Taxonomy" id="1310630"/>
    <lineage>
        <taxon>Bacteria</taxon>
        <taxon>Pseudomonadati</taxon>
        <taxon>Pseudomonadota</taxon>
        <taxon>Gammaproteobacteria</taxon>
        <taxon>Moraxellales</taxon>
        <taxon>Moraxellaceae</taxon>
        <taxon>Acinetobacter</taxon>
        <taxon>Acinetobacter calcoaceticus/baumannii complex</taxon>
    </lineage>
</organism>
<accession>A0A009RRD7</accession>
<evidence type="ECO:0000313" key="1">
    <source>
        <dbReference type="EMBL" id="EXC36573.1"/>
    </source>
</evidence>
<dbReference type="Proteomes" id="UP000020735">
    <property type="component" value="Unassembled WGS sequence"/>
</dbReference>
<dbReference type="SUPFAM" id="SSF69279">
    <property type="entry name" value="Phage tail proteins"/>
    <property type="match status" value="1"/>
</dbReference>
<dbReference type="Gene3D" id="2.30.110.50">
    <property type="match status" value="1"/>
</dbReference>
<comment type="caution">
    <text evidence="1">The sequence shown here is derived from an EMBL/GenBank/DDBJ whole genome shotgun (WGS) entry which is preliminary data.</text>
</comment>
<evidence type="ECO:0000313" key="2">
    <source>
        <dbReference type="EMBL" id="EXC51437.1"/>
    </source>
</evidence>